<feature type="compositionally biased region" description="Basic and acidic residues" evidence="6">
    <location>
        <begin position="516"/>
        <end position="529"/>
    </location>
</feature>
<organism evidence="8 9">
    <name type="scientific">Aspergillus avenaceus</name>
    <dbReference type="NCBI Taxonomy" id="36643"/>
    <lineage>
        <taxon>Eukaryota</taxon>
        <taxon>Fungi</taxon>
        <taxon>Dikarya</taxon>
        <taxon>Ascomycota</taxon>
        <taxon>Pezizomycotina</taxon>
        <taxon>Eurotiomycetes</taxon>
        <taxon>Eurotiomycetidae</taxon>
        <taxon>Eurotiales</taxon>
        <taxon>Aspergillaceae</taxon>
        <taxon>Aspergillus</taxon>
        <taxon>Aspergillus subgen. Circumdati</taxon>
    </lineage>
</organism>
<dbReference type="GO" id="GO:0005697">
    <property type="term" value="C:telomerase holoenzyme complex"/>
    <property type="evidence" value="ECO:0007669"/>
    <property type="project" value="InterPro"/>
</dbReference>
<feature type="region of interest" description="Disordered" evidence="6">
    <location>
        <begin position="159"/>
        <end position="210"/>
    </location>
</feature>
<evidence type="ECO:0000313" key="8">
    <source>
        <dbReference type="EMBL" id="KAE8150505.1"/>
    </source>
</evidence>
<feature type="compositionally biased region" description="Polar residues" evidence="6">
    <location>
        <begin position="201"/>
        <end position="210"/>
    </location>
</feature>
<evidence type="ECO:0000256" key="6">
    <source>
        <dbReference type="SAM" id="MobiDB-lite"/>
    </source>
</evidence>
<feature type="region of interest" description="Disordered" evidence="6">
    <location>
        <begin position="722"/>
        <end position="787"/>
    </location>
</feature>
<feature type="domain" description="Shelterin complex subunit TPP1/Est3" evidence="7">
    <location>
        <begin position="6"/>
        <end position="128"/>
    </location>
</feature>
<reference evidence="8 9" key="1">
    <citation type="submission" date="2019-04" db="EMBL/GenBank/DDBJ databases">
        <title>Friends and foes A comparative genomics study of 23 Aspergillus species from section Flavi.</title>
        <authorList>
            <consortium name="DOE Joint Genome Institute"/>
            <person name="Kjaerbolling I."/>
            <person name="Vesth T."/>
            <person name="Frisvad J.C."/>
            <person name="Nybo J.L."/>
            <person name="Theobald S."/>
            <person name="Kildgaard S."/>
            <person name="Isbrandt T."/>
            <person name="Kuo A."/>
            <person name="Sato A."/>
            <person name="Lyhne E.K."/>
            <person name="Kogle M.E."/>
            <person name="Wiebenga A."/>
            <person name="Kun R.S."/>
            <person name="Lubbers R.J."/>
            <person name="Makela M.R."/>
            <person name="Barry K."/>
            <person name="Chovatia M."/>
            <person name="Clum A."/>
            <person name="Daum C."/>
            <person name="Haridas S."/>
            <person name="He G."/>
            <person name="LaButti K."/>
            <person name="Lipzen A."/>
            <person name="Mondo S."/>
            <person name="Riley R."/>
            <person name="Salamov A."/>
            <person name="Simmons B.A."/>
            <person name="Magnuson J.K."/>
            <person name="Henrissat B."/>
            <person name="Mortensen U.H."/>
            <person name="Larsen T.O."/>
            <person name="Devries R.P."/>
            <person name="Grigoriev I.V."/>
            <person name="Machida M."/>
            <person name="Baker S.E."/>
            <person name="Andersen M.R."/>
        </authorList>
    </citation>
    <scope>NUCLEOTIDE SEQUENCE [LARGE SCALE GENOMIC DNA]</scope>
    <source>
        <strain evidence="8 9">IBT 18842</strain>
    </source>
</reference>
<dbReference type="OrthoDB" id="3538943at2759"/>
<evidence type="ECO:0000313" key="9">
    <source>
        <dbReference type="Proteomes" id="UP000325780"/>
    </source>
</evidence>
<evidence type="ECO:0000256" key="3">
    <source>
        <dbReference type="ARBA" id="ARBA00022454"/>
    </source>
</evidence>
<evidence type="ECO:0000256" key="1">
    <source>
        <dbReference type="ARBA" id="ARBA00004123"/>
    </source>
</evidence>
<evidence type="ECO:0000256" key="2">
    <source>
        <dbReference type="ARBA" id="ARBA00004574"/>
    </source>
</evidence>
<name>A0A5N6TVV6_ASPAV</name>
<dbReference type="GO" id="GO:0007004">
    <property type="term" value="P:telomere maintenance via telomerase"/>
    <property type="evidence" value="ECO:0007669"/>
    <property type="project" value="InterPro"/>
</dbReference>
<feature type="compositionally biased region" description="Polar residues" evidence="6">
    <location>
        <begin position="323"/>
        <end position="343"/>
    </location>
</feature>
<gene>
    <name evidence="8" type="ORF">BDV25DRAFT_110216</name>
</gene>
<feature type="region of interest" description="Disordered" evidence="6">
    <location>
        <begin position="998"/>
        <end position="1027"/>
    </location>
</feature>
<sequence length="1174" mass="130346">MMAPLSAWIAPFIERSLSLYIKGEQNKLEFQDDGSSLRFASHSPQHALVINLGECEGTPVTTLTDFATQIEGRLAKESLENLNKKSSEHILDRNESINRYFQVLDYELVFQYALSSPKLYLNIKGFSIAWEKDKHKGPPGGRGLKKNMGIRRLMDKTFGVIQSREKRRNPSPSDTPPFDDTFKTQVHRSTQQHESEHPLASQGQTSVTESFNTTSVLPTTKYDSASSKILLGLLGSHSGSIGIKGAPNQANEAAAEESNIDVSPAGVRVPELHSSQHDAGCTNGRLHMEATPASVSHAAPRPISPAQTHSRPNSKGPNGAASKLSTEEVTATTRDAQQSQSPQPMKLDEKKGNEPEVSSAPTNQAAPKSSDASHPSVVDPWQGMTRIRDRDIRIPKNQGTLFEQHNRRWAPSSGGGTSEAYVPPKLLAQWNKMAFERSTLAQQGAQELEVKQAGVCESLPIPHSPLYRASIESDEEPVTSEWSESSPERVSRPRRELPADSSPVSREPLRKRIRKLDRQPDDEPGHQQLDKTVSNSLDTEPHGGLATTVRQEDPDVSMEDLNPGNNHSDYQEPVSAPDHVYTHGHDSDGESLDSMMDTSVPCPLGAASQQSQLAGHSESGIHSSAPSLPEPPIARGHIQVMETPMADLNTLRTARLNKDKTGPGLHHEEQPSSQAAKSSSQSRIVNTYASNDGAVESSPSKHIPKVIGEDSDQFEAMGTQLSNGDWFTQDSGPNSQDASNVDSSAPIQHEQDVPLPSSTFASQASSKPFSSHDEMISSTGLDDKEQHPIAVESLVRDMAIEHHQPSPSKRPADDIMVEDPPLSKRHKTEHDDSNDTSGEWMKKPNSRAMTCEEYIRQSTEHSKAQEVYTTFRANYPDYSGEYLHFAELCHMLRELRCKGGLQRSFLWDDFIIKHLAYLHYEKQCYSTETKLMEYKDWFTSNFSRPEHKRRILTSDLITLVAGQYAPASKASPSRVQPQAPSITDSFVDKFATLHAHSFGPATATPQSDTEDDRMSFITSSPRETPTATIIDQDDAEAEHQLQMDMASQLNELQDDTELVIAESTVDSEEEEEDDWLDEAHETASIELGDEEPTPVPDAPQQVDDINENWFDSLRHLRPTGPQWSDDPNTPFKIWARADQNVLVERMYRRDWARIPVDERGIPQRPCHSNAFRKR</sequence>
<feature type="region of interest" description="Disordered" evidence="6">
    <location>
        <begin position="292"/>
        <end position="390"/>
    </location>
</feature>
<evidence type="ECO:0000256" key="4">
    <source>
        <dbReference type="ARBA" id="ARBA00022895"/>
    </source>
</evidence>
<feature type="region of interest" description="Disordered" evidence="6">
    <location>
        <begin position="467"/>
        <end position="633"/>
    </location>
</feature>
<feature type="compositionally biased region" description="Basic and acidic residues" evidence="6">
    <location>
        <begin position="770"/>
        <end position="787"/>
    </location>
</feature>
<dbReference type="Proteomes" id="UP000325780">
    <property type="component" value="Unassembled WGS sequence"/>
</dbReference>
<dbReference type="InterPro" id="IPR019437">
    <property type="entry name" value="TPP1/Est3"/>
</dbReference>
<keyword evidence="9" id="KW-1185">Reference proteome</keyword>
<protein>
    <recommendedName>
        <fullName evidence="7">Shelterin complex subunit TPP1/Est3 domain-containing protein</fullName>
    </recommendedName>
</protein>
<dbReference type="AlphaFoldDB" id="A0A5N6TVV6"/>
<dbReference type="Pfam" id="PF10341">
    <property type="entry name" value="TPP1"/>
    <property type="match status" value="1"/>
</dbReference>
<keyword evidence="4" id="KW-0779">Telomere</keyword>
<keyword evidence="5" id="KW-0539">Nucleus</keyword>
<feature type="compositionally biased region" description="Polar residues" evidence="6">
    <location>
        <begin position="359"/>
        <end position="373"/>
    </location>
</feature>
<feature type="compositionally biased region" description="Basic and acidic residues" evidence="6">
    <location>
        <begin position="657"/>
        <end position="670"/>
    </location>
</feature>
<dbReference type="EMBL" id="ML742092">
    <property type="protein sequence ID" value="KAE8150505.1"/>
    <property type="molecule type" value="Genomic_DNA"/>
</dbReference>
<dbReference type="GO" id="GO:0000781">
    <property type="term" value="C:chromosome, telomeric region"/>
    <property type="evidence" value="ECO:0007669"/>
    <property type="project" value="UniProtKB-SubCell"/>
</dbReference>
<keyword evidence="3" id="KW-0158">Chromosome</keyword>
<evidence type="ECO:0000259" key="7">
    <source>
        <dbReference type="Pfam" id="PF10341"/>
    </source>
</evidence>
<feature type="compositionally biased region" description="Low complexity" evidence="6">
    <location>
        <begin position="672"/>
        <end position="682"/>
    </location>
</feature>
<feature type="region of interest" description="Disordered" evidence="6">
    <location>
        <begin position="657"/>
        <end position="683"/>
    </location>
</feature>
<feature type="compositionally biased region" description="Polar residues" evidence="6">
    <location>
        <begin position="1016"/>
        <end position="1027"/>
    </location>
</feature>
<dbReference type="GO" id="GO:0042162">
    <property type="term" value="F:telomeric DNA binding"/>
    <property type="evidence" value="ECO:0007669"/>
    <property type="project" value="InterPro"/>
</dbReference>
<accession>A0A5N6TVV6</accession>
<proteinExistence type="predicted"/>
<feature type="region of interest" description="Disordered" evidence="6">
    <location>
        <begin position="802"/>
        <end position="845"/>
    </location>
</feature>
<comment type="subcellular location">
    <subcellularLocation>
        <location evidence="2">Chromosome</location>
        <location evidence="2">Telomere</location>
    </subcellularLocation>
    <subcellularLocation>
        <location evidence="1">Nucleus</location>
    </subcellularLocation>
</comment>
<evidence type="ECO:0000256" key="5">
    <source>
        <dbReference type="ARBA" id="ARBA00023242"/>
    </source>
</evidence>
<feature type="compositionally biased region" description="Basic and acidic residues" evidence="6">
    <location>
        <begin position="486"/>
        <end position="498"/>
    </location>
</feature>
<feature type="compositionally biased region" description="Low complexity" evidence="6">
    <location>
        <begin position="170"/>
        <end position="179"/>
    </location>
</feature>
<feature type="compositionally biased region" description="Polar residues" evidence="6">
    <location>
        <begin position="722"/>
        <end position="746"/>
    </location>
</feature>
<feature type="compositionally biased region" description="Polar residues" evidence="6">
    <location>
        <begin position="305"/>
        <end position="316"/>
    </location>
</feature>
<feature type="compositionally biased region" description="Polar residues" evidence="6">
    <location>
        <begin position="756"/>
        <end position="769"/>
    </location>
</feature>
<feature type="compositionally biased region" description="Polar residues" evidence="6">
    <location>
        <begin position="607"/>
        <end position="626"/>
    </location>
</feature>